<evidence type="ECO:0000256" key="1">
    <source>
        <dbReference type="ARBA" id="ARBA00022490"/>
    </source>
</evidence>
<comment type="pathway">
    <text evidence="6">Purine metabolism; IMP biosynthesis via de novo pathway; 5-amino-1-(5-phospho-D-ribosyl)imidazole from N(2)-formyl-N(1)-(5-phospho-D-ribosyl)glycinamide: step 1/2.</text>
</comment>
<comment type="function">
    <text evidence="6">Part of the phosphoribosylformylglycinamidine synthase complex involved in the purines biosynthetic pathway. Catalyzes the ATP-dependent conversion of formylglycinamide ribonucleotide (FGAR) and glutamine to yield formylglycinamidine ribonucleotide (FGAM) and glutamate. The FGAM synthase complex is composed of three subunits. PurQ produces an ammonia molecule by converting glutamine to glutamate. PurL transfers the ammonia molecule to FGAR to form FGAM in an ATP-dependent manner. PurS interacts with PurQ and PurL and is thought to assist in the transfer of the ammonia molecule from PurQ to PurL.</text>
</comment>
<dbReference type="RefSeq" id="WP_014660355.1">
    <property type="nucleotide sequence ID" value="NC_017737.1"/>
</dbReference>
<keyword evidence="8" id="KW-1185">Reference proteome</keyword>
<accession>I0EKL3</accession>
<dbReference type="Pfam" id="PF02700">
    <property type="entry name" value="PurS"/>
    <property type="match status" value="1"/>
</dbReference>
<keyword evidence="1 6" id="KW-0963">Cytoplasm</keyword>
<reference evidence="8" key="1">
    <citation type="submission" date="2012-04" db="EMBL/GenBank/DDBJ databases">
        <title>Complete genome sequence of Helicobacter cetorum strain MIT 00-7128.</title>
        <authorList>
            <person name="Kersulyte D."/>
            <person name="Berg D.E."/>
        </authorList>
    </citation>
    <scope>NUCLEOTIDE SEQUENCE [LARGE SCALE GENOMIC DNA]</scope>
    <source>
        <strain evidence="8">MIT 00-7128</strain>
    </source>
</reference>
<organism evidence="7 8">
    <name type="scientific">Helicobacter cetorum (strain ATCC BAA-429 / MIT 00-7128)</name>
    <dbReference type="NCBI Taxonomy" id="182217"/>
    <lineage>
        <taxon>Bacteria</taxon>
        <taxon>Pseudomonadati</taxon>
        <taxon>Campylobacterota</taxon>
        <taxon>Epsilonproteobacteria</taxon>
        <taxon>Campylobacterales</taxon>
        <taxon>Helicobacteraceae</taxon>
        <taxon>Helicobacter</taxon>
    </lineage>
</organism>
<dbReference type="Proteomes" id="UP000005010">
    <property type="component" value="Chromosome"/>
</dbReference>
<dbReference type="GO" id="GO:0004642">
    <property type="term" value="F:phosphoribosylformylglycinamidine synthase activity"/>
    <property type="evidence" value="ECO:0007669"/>
    <property type="project" value="UniProtKB-UniRule"/>
</dbReference>
<dbReference type="PANTHER" id="PTHR34696:SF1">
    <property type="entry name" value="PHOSPHORIBOSYLFORMYLGLYCINAMIDINE SYNTHASE SUBUNIT PURS"/>
    <property type="match status" value="1"/>
</dbReference>
<dbReference type="PATRIC" id="fig|182217.3.peg.196"/>
<comment type="subcellular location">
    <subcellularLocation>
        <location evidence="6">Cytoplasm</location>
    </subcellularLocation>
</comment>
<keyword evidence="2 6" id="KW-0436">Ligase</keyword>
<dbReference type="HAMAP" id="MF_01926">
    <property type="entry name" value="PurS"/>
    <property type="match status" value="1"/>
</dbReference>
<dbReference type="InterPro" id="IPR036604">
    <property type="entry name" value="PurS-like_sf"/>
</dbReference>
<comment type="catalytic activity">
    <reaction evidence="6">
        <text>N(2)-formyl-N(1)-(5-phospho-beta-D-ribosyl)glycinamide + L-glutamine + ATP + H2O = 2-formamido-N(1)-(5-O-phospho-beta-D-ribosyl)acetamidine + L-glutamate + ADP + phosphate + H(+)</text>
        <dbReference type="Rhea" id="RHEA:17129"/>
        <dbReference type="ChEBI" id="CHEBI:15377"/>
        <dbReference type="ChEBI" id="CHEBI:15378"/>
        <dbReference type="ChEBI" id="CHEBI:29985"/>
        <dbReference type="ChEBI" id="CHEBI:30616"/>
        <dbReference type="ChEBI" id="CHEBI:43474"/>
        <dbReference type="ChEBI" id="CHEBI:58359"/>
        <dbReference type="ChEBI" id="CHEBI:147286"/>
        <dbReference type="ChEBI" id="CHEBI:147287"/>
        <dbReference type="ChEBI" id="CHEBI:456216"/>
        <dbReference type="EC" id="6.3.5.3"/>
    </reaction>
</comment>
<evidence type="ECO:0000256" key="3">
    <source>
        <dbReference type="ARBA" id="ARBA00022741"/>
    </source>
</evidence>
<dbReference type="HOGENOM" id="CLU_164833_3_0_7"/>
<evidence type="ECO:0000256" key="2">
    <source>
        <dbReference type="ARBA" id="ARBA00022598"/>
    </source>
</evidence>
<dbReference type="AlphaFoldDB" id="I0EKL3"/>
<dbReference type="NCBIfam" id="TIGR00302">
    <property type="entry name" value="phosphoribosylformylglycinamidine synthase subunit PurS"/>
    <property type="match status" value="1"/>
</dbReference>
<dbReference type="EC" id="6.3.5.3" evidence="6"/>
<dbReference type="GO" id="GO:0005737">
    <property type="term" value="C:cytoplasm"/>
    <property type="evidence" value="ECO:0007669"/>
    <property type="project" value="UniProtKB-SubCell"/>
</dbReference>
<dbReference type="EMBL" id="CP003479">
    <property type="protein sequence ID" value="AFI03482.1"/>
    <property type="molecule type" value="Genomic_DNA"/>
</dbReference>
<gene>
    <name evidence="6" type="primary">purS</name>
    <name evidence="7" type="ordered locus">HCW_00945</name>
</gene>
<dbReference type="UniPathway" id="UPA00074">
    <property type="reaction ID" value="UER00128"/>
</dbReference>
<dbReference type="GO" id="GO:0005524">
    <property type="term" value="F:ATP binding"/>
    <property type="evidence" value="ECO:0007669"/>
    <property type="project" value="UniProtKB-UniRule"/>
</dbReference>
<comment type="subunit">
    <text evidence="6">Part of the FGAM synthase complex composed of 1 PurL, 1 PurQ and 2 PurS subunits.</text>
</comment>
<keyword evidence="5 6" id="KW-0067">ATP-binding</keyword>
<evidence type="ECO:0000256" key="6">
    <source>
        <dbReference type="HAMAP-Rule" id="MF_01926"/>
    </source>
</evidence>
<evidence type="ECO:0000313" key="8">
    <source>
        <dbReference type="Proteomes" id="UP000005010"/>
    </source>
</evidence>
<evidence type="ECO:0000256" key="5">
    <source>
        <dbReference type="ARBA" id="ARBA00022840"/>
    </source>
</evidence>
<evidence type="ECO:0000313" key="7">
    <source>
        <dbReference type="EMBL" id="AFI03482.1"/>
    </source>
</evidence>
<dbReference type="GO" id="GO:0006189">
    <property type="term" value="P:'de novo' IMP biosynthetic process"/>
    <property type="evidence" value="ECO:0007669"/>
    <property type="project" value="UniProtKB-UniRule"/>
</dbReference>
<dbReference type="Gene3D" id="3.30.1280.10">
    <property type="entry name" value="Phosphoribosylformylglycinamidine synthase subunit PurS"/>
    <property type="match status" value="1"/>
</dbReference>
<keyword evidence="4 6" id="KW-0658">Purine biosynthesis</keyword>
<keyword evidence="3 6" id="KW-0547">Nucleotide-binding</keyword>
<dbReference type="STRING" id="182217.HCW_00945"/>
<dbReference type="InterPro" id="IPR003850">
    <property type="entry name" value="PurS"/>
</dbReference>
<sequence>MQVEVRIFLKEGVLDPTLKALENSLNSLGFDKIKKIALSKSVLLELETTDKKKALQEARLMAEKLLVNPITEHYEILLR</sequence>
<evidence type="ECO:0000256" key="4">
    <source>
        <dbReference type="ARBA" id="ARBA00022755"/>
    </source>
</evidence>
<dbReference type="KEGG" id="hce:HCW_00945"/>
<protein>
    <recommendedName>
        <fullName evidence="6">Phosphoribosylformylglycinamidine synthase subunit PurS</fullName>
        <shortName evidence="6">FGAM synthase</shortName>
        <ecNumber evidence="6">6.3.5.3</ecNumber>
    </recommendedName>
    <alternativeName>
        <fullName evidence="6">Formylglycinamide ribonucleotide amidotransferase subunit III</fullName>
        <shortName evidence="6">FGAR amidotransferase III</shortName>
        <shortName evidence="6">FGAR-AT III</shortName>
    </alternativeName>
    <alternativeName>
        <fullName evidence="6">Phosphoribosylformylglycinamidine synthase subunit III</fullName>
    </alternativeName>
</protein>
<dbReference type="SUPFAM" id="SSF82697">
    <property type="entry name" value="PurS-like"/>
    <property type="match status" value="1"/>
</dbReference>
<dbReference type="PANTHER" id="PTHR34696">
    <property type="entry name" value="PHOSPHORIBOSYLFORMYLGLYCINAMIDINE SYNTHASE SUBUNIT PURS"/>
    <property type="match status" value="1"/>
</dbReference>
<name>I0EKL3_HELC0</name>
<proteinExistence type="inferred from homology"/>
<dbReference type="eggNOG" id="COG1828">
    <property type="taxonomic scope" value="Bacteria"/>
</dbReference>
<comment type="similarity">
    <text evidence="6">Belongs to the PurS family.</text>
</comment>